<feature type="domain" description="Clp R" evidence="2">
    <location>
        <begin position="2"/>
        <end position="144"/>
    </location>
</feature>
<dbReference type="Pfam" id="PF02861">
    <property type="entry name" value="Clp_N"/>
    <property type="match status" value="1"/>
</dbReference>
<keyword evidence="3" id="KW-0067">ATP-binding</keyword>
<sequence>MFERFTGRARAAIAAARDEARRLRHDHVGTEHLLLGLLGAADDPAAAALADAGVTADAARARVAELTARADGGTAGEIPFTPRAKAALELALREARRLDAESIDTGHVLLGVLREGAGRGVAVLTGLGADPAALRADLLERCGGPRAEPFLPGARPSTARRLDAIERRLESIETLLASVVARMDRT</sequence>
<dbReference type="RefSeq" id="WP_103560740.1">
    <property type="nucleotide sequence ID" value="NZ_MTBP01000001.1"/>
</dbReference>
<keyword evidence="4" id="KW-1185">Reference proteome</keyword>
<reference evidence="3 4" key="1">
    <citation type="journal article" date="2017" name="Chemistry">
        <title>Isolation, Biosynthesis and Chemical Modifications of Rubterolones A-F: Rare Tropolone Alkaloids from Actinomadura sp. 5-2.</title>
        <authorList>
            <person name="Guo H."/>
            <person name="Benndorf R."/>
            <person name="Leichnitz D."/>
            <person name="Klassen J.L."/>
            <person name="Vollmers J."/>
            <person name="Gorls H."/>
            <person name="Steinacker M."/>
            <person name="Weigel C."/>
            <person name="Dahse H.M."/>
            <person name="Kaster A.K."/>
            <person name="de Beer Z.W."/>
            <person name="Poulsen M."/>
            <person name="Beemelmanns C."/>
        </authorList>
    </citation>
    <scope>NUCLEOTIDE SEQUENCE [LARGE SCALE GENOMIC DNA]</scope>
    <source>
        <strain evidence="3 4">5-2</strain>
    </source>
</reference>
<evidence type="ECO:0000313" key="3">
    <source>
        <dbReference type="EMBL" id="POM25666.1"/>
    </source>
</evidence>
<protein>
    <submittedName>
        <fullName evidence="3">ATP-dependent Clp protease ATP-binding subunit ClpC1</fullName>
    </submittedName>
</protein>
<evidence type="ECO:0000256" key="1">
    <source>
        <dbReference type="PROSITE-ProRule" id="PRU01251"/>
    </source>
</evidence>
<dbReference type="GO" id="GO:0005524">
    <property type="term" value="F:ATP binding"/>
    <property type="evidence" value="ECO:0007669"/>
    <property type="project" value="UniProtKB-KW"/>
</dbReference>
<dbReference type="Proteomes" id="UP000242367">
    <property type="component" value="Unassembled WGS sequence"/>
</dbReference>
<dbReference type="GO" id="GO:0006508">
    <property type="term" value="P:proteolysis"/>
    <property type="evidence" value="ECO:0007669"/>
    <property type="project" value="UniProtKB-KW"/>
</dbReference>
<accession>A0A2P4UKV2</accession>
<organism evidence="3 4">
    <name type="scientific">Actinomadura rubteroloni</name>
    <dbReference type="NCBI Taxonomy" id="1926885"/>
    <lineage>
        <taxon>Bacteria</taxon>
        <taxon>Bacillati</taxon>
        <taxon>Actinomycetota</taxon>
        <taxon>Actinomycetes</taxon>
        <taxon>Streptosporangiales</taxon>
        <taxon>Thermomonosporaceae</taxon>
        <taxon>Actinomadura</taxon>
    </lineage>
</organism>
<keyword evidence="3" id="KW-0378">Hydrolase</keyword>
<dbReference type="PROSITE" id="PS51903">
    <property type="entry name" value="CLP_R"/>
    <property type="match status" value="1"/>
</dbReference>
<evidence type="ECO:0000313" key="4">
    <source>
        <dbReference type="Proteomes" id="UP000242367"/>
    </source>
</evidence>
<dbReference type="InterPro" id="IPR036628">
    <property type="entry name" value="Clp_N_dom_sf"/>
</dbReference>
<keyword evidence="3" id="KW-0547">Nucleotide-binding</keyword>
<name>A0A2P4UKV2_9ACTN</name>
<dbReference type="SUPFAM" id="SSF81923">
    <property type="entry name" value="Double Clp-N motif"/>
    <property type="match status" value="1"/>
</dbReference>
<dbReference type="InterPro" id="IPR004176">
    <property type="entry name" value="Clp_R_N"/>
</dbReference>
<keyword evidence="1" id="KW-0677">Repeat</keyword>
<dbReference type="Gene3D" id="1.10.1780.10">
    <property type="entry name" value="Clp, N-terminal domain"/>
    <property type="match status" value="1"/>
</dbReference>
<comment type="caution">
    <text evidence="3">The sequence shown here is derived from an EMBL/GenBank/DDBJ whole genome shotgun (WGS) entry which is preliminary data.</text>
</comment>
<dbReference type="PANTHER" id="PTHR47016:SF5">
    <property type="entry name" value="CLP DOMAIN SUPERFAMILY PROTEIN"/>
    <property type="match status" value="1"/>
</dbReference>
<evidence type="ECO:0000259" key="2">
    <source>
        <dbReference type="PROSITE" id="PS51903"/>
    </source>
</evidence>
<dbReference type="EMBL" id="MTBP01000001">
    <property type="protein sequence ID" value="POM25666.1"/>
    <property type="molecule type" value="Genomic_DNA"/>
</dbReference>
<dbReference type="AlphaFoldDB" id="A0A2P4UKV2"/>
<dbReference type="GO" id="GO:0008233">
    <property type="term" value="F:peptidase activity"/>
    <property type="evidence" value="ECO:0007669"/>
    <property type="project" value="UniProtKB-KW"/>
</dbReference>
<dbReference type="InterPro" id="IPR044217">
    <property type="entry name" value="CLPT1/2"/>
</dbReference>
<keyword evidence="3" id="KW-0645">Protease</keyword>
<proteinExistence type="predicted"/>
<dbReference type="PANTHER" id="PTHR47016">
    <property type="entry name" value="ATP-DEPENDENT CLP PROTEASE ATP-BINDING SUBUNIT CLPT1, CHLOROPLASTIC"/>
    <property type="match status" value="1"/>
</dbReference>
<gene>
    <name evidence="3" type="primary">clpC1_1</name>
    <name evidence="3" type="ORF">BTM25_00480</name>
</gene>